<dbReference type="GO" id="GO:0010427">
    <property type="term" value="F:abscisic acid binding"/>
    <property type="evidence" value="ECO:0007669"/>
    <property type="project" value="InterPro"/>
</dbReference>
<name>A0A7J0GTT0_9ERIC</name>
<organism evidence="3 5">
    <name type="scientific">Actinidia rufa</name>
    <dbReference type="NCBI Taxonomy" id="165716"/>
    <lineage>
        <taxon>Eukaryota</taxon>
        <taxon>Viridiplantae</taxon>
        <taxon>Streptophyta</taxon>
        <taxon>Embryophyta</taxon>
        <taxon>Tracheophyta</taxon>
        <taxon>Spermatophyta</taxon>
        <taxon>Magnoliopsida</taxon>
        <taxon>eudicotyledons</taxon>
        <taxon>Gunneridae</taxon>
        <taxon>Pentapetalae</taxon>
        <taxon>asterids</taxon>
        <taxon>Ericales</taxon>
        <taxon>Actinidiaceae</taxon>
        <taxon>Actinidia</taxon>
    </lineage>
</organism>
<protein>
    <recommendedName>
        <fullName evidence="2">Bet v I/Major latex protein domain-containing protein</fullName>
    </recommendedName>
</protein>
<evidence type="ECO:0000313" key="4">
    <source>
        <dbReference type="EMBL" id="GFZ13957.1"/>
    </source>
</evidence>
<gene>
    <name evidence="3" type="ORF">Acr_24g0001440</name>
    <name evidence="4" type="ORF">Acr_24g0001470</name>
</gene>
<dbReference type="Proteomes" id="UP000585474">
    <property type="component" value="Unassembled WGS sequence"/>
</dbReference>
<dbReference type="OrthoDB" id="1500546at2759"/>
<dbReference type="GO" id="GO:0005737">
    <property type="term" value="C:cytoplasm"/>
    <property type="evidence" value="ECO:0007669"/>
    <property type="project" value="TreeGrafter"/>
</dbReference>
<dbReference type="CDD" id="cd07816">
    <property type="entry name" value="Bet_v1-like"/>
    <property type="match status" value="1"/>
</dbReference>
<comment type="caution">
    <text evidence="3">The sequence shown here is derived from an EMBL/GenBank/DDBJ whole genome shotgun (WGS) entry which is preliminary data.</text>
</comment>
<evidence type="ECO:0000259" key="2">
    <source>
        <dbReference type="Pfam" id="PF00407"/>
    </source>
</evidence>
<dbReference type="FunFam" id="3.30.530.20:FF:000007">
    <property type="entry name" value="Major pollen allergen Bet v 1-A"/>
    <property type="match status" value="1"/>
</dbReference>
<dbReference type="GO" id="GO:0005634">
    <property type="term" value="C:nucleus"/>
    <property type="evidence" value="ECO:0007669"/>
    <property type="project" value="TreeGrafter"/>
</dbReference>
<dbReference type="GO" id="GO:0009738">
    <property type="term" value="P:abscisic acid-activated signaling pathway"/>
    <property type="evidence" value="ECO:0007669"/>
    <property type="project" value="InterPro"/>
</dbReference>
<dbReference type="PANTHER" id="PTHR31213">
    <property type="entry name" value="OS08G0374000 PROTEIN-RELATED"/>
    <property type="match status" value="1"/>
</dbReference>
<keyword evidence="5" id="KW-1185">Reference proteome</keyword>
<accession>A0A7J0GTT0</accession>
<dbReference type="GO" id="GO:0004864">
    <property type="term" value="F:protein phosphatase inhibitor activity"/>
    <property type="evidence" value="ECO:0007669"/>
    <property type="project" value="InterPro"/>
</dbReference>
<dbReference type="Gene3D" id="3.30.530.20">
    <property type="match status" value="1"/>
</dbReference>
<reference evidence="3 5" key="1">
    <citation type="submission" date="2019-07" db="EMBL/GenBank/DDBJ databases">
        <title>De Novo Assembly of kiwifruit Actinidia rufa.</title>
        <authorList>
            <person name="Sugita-Konishi S."/>
            <person name="Sato K."/>
            <person name="Mori E."/>
            <person name="Abe Y."/>
            <person name="Kisaki G."/>
            <person name="Hamano K."/>
            <person name="Suezawa K."/>
            <person name="Otani M."/>
            <person name="Fukuda T."/>
            <person name="Manabe T."/>
            <person name="Gomi K."/>
            <person name="Tabuchi M."/>
            <person name="Akimitsu K."/>
            <person name="Kataoka I."/>
        </authorList>
    </citation>
    <scope>NUCLEOTIDE SEQUENCE [LARGE SCALE GENOMIC DNA]</scope>
    <source>
        <strain evidence="5">cv. Fuchu</strain>
        <strain evidence="3">Fuchu</strain>
    </source>
</reference>
<comment type="similarity">
    <text evidence="1">Belongs to the BetVI family.</text>
</comment>
<dbReference type="InterPro" id="IPR050279">
    <property type="entry name" value="Plant_def-hormone_signal"/>
</dbReference>
<dbReference type="EMBL" id="BJWL01000024">
    <property type="protein sequence ID" value="GFZ13954.1"/>
    <property type="molecule type" value="Genomic_DNA"/>
</dbReference>
<dbReference type="InterPro" id="IPR000916">
    <property type="entry name" value="Bet_v_I/MLP"/>
</dbReference>
<dbReference type="EMBL" id="BJWL01000024">
    <property type="protein sequence ID" value="GFZ13957.1"/>
    <property type="molecule type" value="Genomic_DNA"/>
</dbReference>
<proteinExistence type="inferred from homology"/>
<evidence type="ECO:0000313" key="5">
    <source>
        <dbReference type="Proteomes" id="UP000585474"/>
    </source>
</evidence>
<feature type="domain" description="Bet v I/Major latex protein" evidence="2">
    <location>
        <begin position="51"/>
        <end position="136"/>
    </location>
</feature>
<evidence type="ECO:0000256" key="1">
    <source>
        <dbReference type="ARBA" id="ARBA00009744"/>
    </source>
</evidence>
<dbReference type="GO" id="GO:0038023">
    <property type="term" value="F:signaling receptor activity"/>
    <property type="evidence" value="ECO:0007669"/>
    <property type="project" value="InterPro"/>
</dbReference>
<dbReference type="AlphaFoldDB" id="A0A7J0GTT0"/>
<dbReference type="PRINTS" id="PR00634">
    <property type="entry name" value="BETALLERGEN"/>
</dbReference>
<dbReference type="GO" id="GO:0006952">
    <property type="term" value="P:defense response"/>
    <property type="evidence" value="ECO:0007669"/>
    <property type="project" value="InterPro"/>
</dbReference>
<dbReference type="PANTHER" id="PTHR31213:SF70">
    <property type="entry name" value="MAJOR ALLERGEN PRU AR 1-LIKE"/>
    <property type="match status" value="1"/>
</dbReference>
<dbReference type="SUPFAM" id="SSF55961">
    <property type="entry name" value="Bet v1-like"/>
    <property type="match status" value="1"/>
</dbReference>
<sequence length="139" mass="15483">MGVFTYTEEHTSPIPLARAFKAMILDADKLIPKLVPQAFKSIEVIQGNGGHRIDEIDEEKYKYCYTLIEGDVLAGKLEKIVYEIQLVATADGGTITKTTSKYYTLGDAEINEEEIKGGMEKAGEMFKVVEDYLIKNPDA</sequence>
<dbReference type="Pfam" id="PF00407">
    <property type="entry name" value="Bet_v_1"/>
    <property type="match status" value="1"/>
</dbReference>
<dbReference type="InterPro" id="IPR023393">
    <property type="entry name" value="START-like_dom_sf"/>
</dbReference>
<dbReference type="InterPro" id="IPR024949">
    <property type="entry name" value="Bet_v_I_allergen"/>
</dbReference>
<evidence type="ECO:0000313" key="3">
    <source>
        <dbReference type="EMBL" id="GFZ13954.1"/>
    </source>
</evidence>